<sequence length="359" mass="38692">METAQVTEVQPQPVDVVEPVINDKLTENATEVVATHPDNNNNDHAESSNPADSVKAAEPELVPTEENRPADIPVTARTNNGGDTTPAVVPKRPASSPHLSHASEGGAEVVTPAGTVEAPLCASNPPIEVVEKEAAVPAVIASEPAPVDPIVEADTKATEPSVEETVEQNHVEHKTEPAIERAVEQREVVTPVVSAPVVSEVASIPEPATTVTTSTVESIPTEAPAPSPGKKAKKQNESFVSEEVLAEVQKFLTHQITENKCSSNSQEIHEFVEKHLNEKRRKRYVAPLLERIVQHFTQEATAKGEGVSVDVQSNICLIEQMFLTLGRRSPLQDMYTAEEEEMLDLLFHSNSSDNLPIGI</sequence>
<feature type="compositionally biased region" description="Low complexity" evidence="1">
    <location>
        <begin position="1"/>
        <end position="20"/>
    </location>
</feature>
<evidence type="ECO:0000313" key="3">
    <source>
        <dbReference type="Proteomes" id="UP000002640"/>
    </source>
</evidence>
<feature type="region of interest" description="Disordered" evidence="1">
    <location>
        <begin position="1"/>
        <end position="106"/>
    </location>
</feature>
<evidence type="ECO:0000256" key="1">
    <source>
        <dbReference type="SAM" id="MobiDB-lite"/>
    </source>
</evidence>
<protein>
    <submittedName>
        <fullName evidence="2">Uncharacterized protein</fullName>
    </submittedName>
</protein>
<evidence type="ECO:0000313" key="2">
    <source>
        <dbReference type="EMBL" id="EGZ11597.1"/>
    </source>
</evidence>
<accession>G4ZW17</accession>
<dbReference type="Proteomes" id="UP000002640">
    <property type="component" value="Unassembled WGS sequence"/>
</dbReference>
<gene>
    <name evidence="2" type="ORF">PHYSODRAFT_336118</name>
</gene>
<reference evidence="2 3" key="1">
    <citation type="journal article" date="2006" name="Science">
        <title>Phytophthora genome sequences uncover evolutionary origins and mechanisms of pathogenesis.</title>
        <authorList>
            <person name="Tyler B.M."/>
            <person name="Tripathy S."/>
            <person name="Zhang X."/>
            <person name="Dehal P."/>
            <person name="Jiang R.H."/>
            <person name="Aerts A."/>
            <person name="Arredondo F.D."/>
            <person name="Baxter L."/>
            <person name="Bensasson D."/>
            <person name="Beynon J.L."/>
            <person name="Chapman J."/>
            <person name="Damasceno C.M."/>
            <person name="Dorrance A.E."/>
            <person name="Dou D."/>
            <person name="Dickerman A.W."/>
            <person name="Dubchak I.L."/>
            <person name="Garbelotto M."/>
            <person name="Gijzen M."/>
            <person name="Gordon S.G."/>
            <person name="Govers F."/>
            <person name="Grunwald N.J."/>
            <person name="Huang W."/>
            <person name="Ivors K.L."/>
            <person name="Jones R.W."/>
            <person name="Kamoun S."/>
            <person name="Krampis K."/>
            <person name="Lamour K.H."/>
            <person name="Lee M.K."/>
            <person name="McDonald W.H."/>
            <person name="Medina M."/>
            <person name="Meijer H.J."/>
            <person name="Nordberg E.K."/>
            <person name="Maclean D.J."/>
            <person name="Ospina-Giraldo M.D."/>
            <person name="Morris P.F."/>
            <person name="Phuntumart V."/>
            <person name="Putnam N.H."/>
            <person name="Rash S."/>
            <person name="Rose J.K."/>
            <person name="Sakihama Y."/>
            <person name="Salamov A.A."/>
            <person name="Savidor A."/>
            <person name="Scheuring C.F."/>
            <person name="Smith B.M."/>
            <person name="Sobral B.W."/>
            <person name="Terry A."/>
            <person name="Torto-Alalibo T.A."/>
            <person name="Win J."/>
            <person name="Xu Z."/>
            <person name="Zhang H."/>
            <person name="Grigoriev I.V."/>
            <person name="Rokhsar D.S."/>
            <person name="Boore J.L."/>
        </authorList>
    </citation>
    <scope>NUCLEOTIDE SEQUENCE [LARGE SCALE GENOMIC DNA]</scope>
    <source>
        <strain evidence="2 3">P6497</strain>
    </source>
</reference>
<feature type="region of interest" description="Disordered" evidence="1">
    <location>
        <begin position="212"/>
        <end position="234"/>
    </location>
</feature>
<organism evidence="2 3">
    <name type="scientific">Phytophthora sojae (strain P6497)</name>
    <name type="common">Soybean stem and root rot agent</name>
    <name type="synonym">Phytophthora megasperma f. sp. glycines</name>
    <dbReference type="NCBI Taxonomy" id="1094619"/>
    <lineage>
        <taxon>Eukaryota</taxon>
        <taxon>Sar</taxon>
        <taxon>Stramenopiles</taxon>
        <taxon>Oomycota</taxon>
        <taxon>Peronosporomycetes</taxon>
        <taxon>Peronosporales</taxon>
        <taxon>Peronosporaceae</taxon>
        <taxon>Phytophthora</taxon>
    </lineage>
</organism>
<dbReference type="KEGG" id="psoj:PHYSODRAFT_336118"/>
<name>G4ZW17_PHYSP</name>
<dbReference type="AlphaFoldDB" id="G4ZW17"/>
<dbReference type="OMA" id="QIRTCMP"/>
<dbReference type="InParanoid" id="G4ZW17"/>
<proteinExistence type="predicted"/>
<dbReference type="EMBL" id="JH159157">
    <property type="protein sequence ID" value="EGZ11597.1"/>
    <property type="molecule type" value="Genomic_DNA"/>
</dbReference>
<keyword evidence="3" id="KW-1185">Reference proteome</keyword>
<dbReference type="RefSeq" id="XP_009531930.1">
    <property type="nucleotide sequence ID" value="XM_009533635.1"/>
</dbReference>
<dbReference type="GeneID" id="20647148"/>